<dbReference type="PROSITE" id="PS51257">
    <property type="entry name" value="PROKAR_LIPOPROTEIN"/>
    <property type="match status" value="1"/>
</dbReference>
<evidence type="ECO:0000313" key="7">
    <source>
        <dbReference type="EMBL" id="RJP68997.1"/>
    </source>
</evidence>
<evidence type="ECO:0000256" key="1">
    <source>
        <dbReference type="ARBA" id="ARBA00004141"/>
    </source>
</evidence>
<comment type="subcellular location">
    <subcellularLocation>
        <location evidence="1">Membrane</location>
        <topology evidence="1">Multi-pass membrane protein</topology>
    </subcellularLocation>
</comment>
<dbReference type="EMBL" id="QZKI01000087">
    <property type="protein sequence ID" value="RJP68997.1"/>
    <property type="molecule type" value="Genomic_DNA"/>
</dbReference>
<evidence type="ECO:0000259" key="6">
    <source>
        <dbReference type="PROSITE" id="PS50850"/>
    </source>
</evidence>
<evidence type="ECO:0000313" key="8">
    <source>
        <dbReference type="Proteomes" id="UP000285961"/>
    </source>
</evidence>
<dbReference type="Proteomes" id="UP000285961">
    <property type="component" value="Unassembled WGS sequence"/>
</dbReference>
<reference evidence="7 8" key="1">
    <citation type="journal article" date="2017" name="ISME J.">
        <title>Energy and carbon metabolisms in a deep terrestrial subsurface fluid microbial community.</title>
        <authorList>
            <person name="Momper L."/>
            <person name="Jungbluth S.P."/>
            <person name="Lee M.D."/>
            <person name="Amend J.P."/>
        </authorList>
    </citation>
    <scope>NUCLEOTIDE SEQUENCE [LARGE SCALE GENOMIC DNA]</scope>
    <source>
        <strain evidence="7">SURF_17</strain>
    </source>
</reference>
<keyword evidence="2 5" id="KW-0812">Transmembrane</keyword>
<dbReference type="SUPFAM" id="SSF103473">
    <property type="entry name" value="MFS general substrate transporter"/>
    <property type="match status" value="1"/>
</dbReference>
<comment type="caution">
    <text evidence="7">The sequence shown here is derived from an EMBL/GenBank/DDBJ whole genome shotgun (WGS) entry which is preliminary data.</text>
</comment>
<feature type="transmembrane region" description="Helical" evidence="5">
    <location>
        <begin position="293"/>
        <end position="310"/>
    </location>
</feature>
<dbReference type="InterPro" id="IPR011701">
    <property type="entry name" value="MFS"/>
</dbReference>
<evidence type="ECO:0000256" key="4">
    <source>
        <dbReference type="ARBA" id="ARBA00023136"/>
    </source>
</evidence>
<feature type="transmembrane region" description="Helical" evidence="5">
    <location>
        <begin position="174"/>
        <end position="193"/>
    </location>
</feature>
<feature type="transmembrane region" description="Helical" evidence="5">
    <location>
        <begin position="53"/>
        <end position="75"/>
    </location>
</feature>
<dbReference type="AlphaFoldDB" id="A0A419EWJ6"/>
<keyword evidence="3 5" id="KW-1133">Transmembrane helix</keyword>
<sequence>MTNKTTPSENWRYLSQLSINYLGWAACWTVATSYLVPNTLLRMVDDSVKNTRLGLMSGAGNLFLIILIPLVGALSDRMGSQWGRRRPFYLAAAFAMSVLVLLVVRSQFYLMLLALLVLMHGALALWFPNRALVRDIVPLERRGRISGLTTIANTLGIMCAHLVAPRLIEAGKMMFLALLAVAVNVSSNLWVAIRIREESPANAALSKKLSLKEAYFPRLEGGAGLAWLAASNLLTQMGMVAMVCFLLYFIKDQIDPLHFNATFGKLVLIAMATAVPSSLAAGMIADRFGRKRVLLVACLLQVACILNFLISPRVHATLYVSGFLYGLGNGAYLSLYWTILSDLIPEGEASKHIGLMQYTFLIAWTTIPPTLGPIVDRFGASSGMGYNILFITITIFLLAGISLIRKIPETLSKTPPTTNALS</sequence>
<dbReference type="GO" id="GO:0022857">
    <property type="term" value="F:transmembrane transporter activity"/>
    <property type="evidence" value="ECO:0007669"/>
    <property type="project" value="InterPro"/>
</dbReference>
<evidence type="ECO:0000256" key="3">
    <source>
        <dbReference type="ARBA" id="ARBA00022989"/>
    </source>
</evidence>
<keyword evidence="4 5" id="KW-0472">Membrane</keyword>
<protein>
    <submittedName>
        <fullName evidence="7">MFS transporter</fullName>
    </submittedName>
</protein>
<dbReference type="PROSITE" id="PS50850">
    <property type="entry name" value="MFS"/>
    <property type="match status" value="1"/>
</dbReference>
<dbReference type="GO" id="GO:0016020">
    <property type="term" value="C:membrane"/>
    <property type="evidence" value="ECO:0007669"/>
    <property type="project" value="UniProtKB-SubCell"/>
</dbReference>
<proteinExistence type="predicted"/>
<dbReference type="InterPro" id="IPR020846">
    <property type="entry name" value="MFS_dom"/>
</dbReference>
<feature type="transmembrane region" description="Helical" evidence="5">
    <location>
        <begin position="21"/>
        <end position="41"/>
    </location>
</feature>
<dbReference type="PANTHER" id="PTHR23528">
    <property type="match status" value="1"/>
</dbReference>
<feature type="transmembrane region" description="Helical" evidence="5">
    <location>
        <begin position="316"/>
        <end position="340"/>
    </location>
</feature>
<feature type="transmembrane region" description="Helical" evidence="5">
    <location>
        <begin position="262"/>
        <end position="281"/>
    </location>
</feature>
<feature type="domain" description="Major facilitator superfamily (MFS) profile" evidence="6">
    <location>
        <begin position="1"/>
        <end position="411"/>
    </location>
</feature>
<dbReference type="PROSITE" id="PS00216">
    <property type="entry name" value="SUGAR_TRANSPORT_1"/>
    <property type="match status" value="1"/>
</dbReference>
<dbReference type="Gene3D" id="1.20.1250.20">
    <property type="entry name" value="MFS general substrate transporter like domains"/>
    <property type="match status" value="2"/>
</dbReference>
<dbReference type="Pfam" id="PF07690">
    <property type="entry name" value="MFS_1"/>
    <property type="match status" value="1"/>
</dbReference>
<feature type="transmembrane region" description="Helical" evidence="5">
    <location>
        <begin position="352"/>
        <end position="372"/>
    </location>
</feature>
<accession>A0A419EWJ6</accession>
<feature type="transmembrane region" description="Helical" evidence="5">
    <location>
        <begin position="87"/>
        <end position="104"/>
    </location>
</feature>
<name>A0A419EWJ6_9BACT</name>
<dbReference type="PANTHER" id="PTHR23528:SF1">
    <property type="entry name" value="MAJOR FACILITATOR SUPERFAMILY (MFS) PROFILE DOMAIN-CONTAINING PROTEIN"/>
    <property type="match status" value="1"/>
</dbReference>
<evidence type="ECO:0000256" key="2">
    <source>
        <dbReference type="ARBA" id="ARBA00022692"/>
    </source>
</evidence>
<feature type="transmembrane region" description="Helical" evidence="5">
    <location>
        <begin position="110"/>
        <end position="127"/>
    </location>
</feature>
<evidence type="ECO:0000256" key="5">
    <source>
        <dbReference type="SAM" id="Phobius"/>
    </source>
</evidence>
<organism evidence="7 8">
    <name type="scientific">Candidatus Abyssobacteria bacterium SURF_17</name>
    <dbReference type="NCBI Taxonomy" id="2093361"/>
    <lineage>
        <taxon>Bacteria</taxon>
        <taxon>Pseudomonadati</taxon>
        <taxon>Candidatus Hydrogenedentota</taxon>
        <taxon>Candidatus Abyssobacteria</taxon>
    </lineage>
</organism>
<dbReference type="InterPro" id="IPR005829">
    <property type="entry name" value="Sugar_transporter_CS"/>
</dbReference>
<feature type="transmembrane region" description="Helical" evidence="5">
    <location>
        <begin position="384"/>
        <end position="404"/>
    </location>
</feature>
<gene>
    <name evidence="7" type="ORF">C4532_11625</name>
</gene>
<feature type="transmembrane region" description="Helical" evidence="5">
    <location>
        <begin position="225"/>
        <end position="250"/>
    </location>
</feature>
<dbReference type="InterPro" id="IPR036259">
    <property type="entry name" value="MFS_trans_sf"/>
</dbReference>